<evidence type="ECO:0000256" key="2">
    <source>
        <dbReference type="ARBA" id="ARBA00023002"/>
    </source>
</evidence>
<dbReference type="EC" id="1.2.4.4" evidence="4"/>
<reference evidence="6" key="1">
    <citation type="submission" date="2017-11" db="EMBL/GenBank/DDBJ databases">
        <title>Three new genomes from thermophilic consortium.</title>
        <authorList>
            <person name="Quaggio R."/>
            <person name="Amgarten D."/>
            <person name="Setubal J.C."/>
        </authorList>
    </citation>
    <scope>NUCLEOTIDE SEQUENCE</scope>
    <source>
        <strain evidence="6">ZCTH01-B2</strain>
    </source>
</reference>
<dbReference type="SUPFAM" id="SSF52518">
    <property type="entry name" value="Thiamin diphosphate-binding fold (THDP-binding)"/>
    <property type="match status" value="1"/>
</dbReference>
<evidence type="ECO:0000259" key="5">
    <source>
        <dbReference type="Pfam" id="PF00676"/>
    </source>
</evidence>
<evidence type="ECO:0000256" key="3">
    <source>
        <dbReference type="ARBA" id="ARBA00023052"/>
    </source>
</evidence>
<dbReference type="Gene3D" id="3.40.50.970">
    <property type="match status" value="1"/>
</dbReference>
<keyword evidence="3 4" id="KW-0786">Thiamine pyrophosphate</keyword>
<dbReference type="InterPro" id="IPR001017">
    <property type="entry name" value="DH_E1"/>
</dbReference>
<dbReference type="GO" id="GO:0003863">
    <property type="term" value="F:branched-chain 2-oxo acid dehydrogenase activity"/>
    <property type="evidence" value="ECO:0007669"/>
    <property type="project" value="UniProtKB-EC"/>
</dbReference>
<keyword evidence="2 4" id="KW-0560">Oxidoreductase</keyword>
<dbReference type="PANTHER" id="PTHR43380">
    <property type="entry name" value="2-OXOISOVALERATE DEHYDROGENASE SUBUNIT ALPHA, MITOCHONDRIAL"/>
    <property type="match status" value="1"/>
</dbReference>
<dbReference type="PANTHER" id="PTHR43380:SF1">
    <property type="entry name" value="2-OXOISOVALERATE DEHYDROGENASE SUBUNIT ALPHA, MITOCHONDRIAL"/>
    <property type="match status" value="1"/>
</dbReference>
<evidence type="ECO:0000313" key="7">
    <source>
        <dbReference type="Proteomes" id="UP000732377"/>
    </source>
</evidence>
<name>A0A953I5R1_SYMTR</name>
<dbReference type="CDD" id="cd02000">
    <property type="entry name" value="TPP_E1_PDC_ADC_BCADC"/>
    <property type="match status" value="1"/>
</dbReference>
<dbReference type="Proteomes" id="UP000732377">
    <property type="component" value="Unassembled WGS sequence"/>
</dbReference>
<dbReference type="AlphaFoldDB" id="A0A953I5R1"/>
<sequence length="352" mass="39049">MQAVDFQVSEHRDGRGRAMKEATMARHEALGLTADQVREMYYYMLLTRRLDERLWLLQRGGKIPFVISPQGQEAAQVGAAFAFRRRQDWFTPYYRDLGVNLVVGVTPREVMLSAFARGADPASGGKQMPSHWGNRPLNIVSGSSPVTTQVLHAVGIAQAARMRGDDVVVYTACGEGSSNQGDFHEALNWAGLHKLPVIFMVQNNEYAISVPLSQQVAGGSVAARGRGYGMPGVEVDGTDVLAVYEVVKEAHERARRGEGPTLIEARCIRITSHSSDDDQRRYRDPEEIAAVQARDPIRKARQYLFEHGLMDEAAEQELERKVAAIVDDATDWAEAQPYAAPEEALRHVYKEG</sequence>
<dbReference type="InterPro" id="IPR029061">
    <property type="entry name" value="THDP-binding"/>
</dbReference>
<protein>
    <recommendedName>
        <fullName evidence="4">2-oxoisovalerate dehydrogenase subunit alpha</fullName>
        <ecNumber evidence="4">1.2.4.4</ecNumber>
    </recommendedName>
    <alternativeName>
        <fullName evidence="4">Branched-chain alpha-keto acid dehydrogenase E1 component alpha chain</fullName>
    </alternativeName>
</protein>
<gene>
    <name evidence="6" type="ORF">CWE10_14340</name>
</gene>
<comment type="similarity">
    <text evidence="4">Belongs to the BCKDHA family.</text>
</comment>
<evidence type="ECO:0000256" key="1">
    <source>
        <dbReference type="ARBA" id="ARBA00001964"/>
    </source>
</evidence>
<comment type="function">
    <text evidence="4">The branched-chain alpha-keto dehydrogenase complex catalyzes the overall conversion of alpha-keto acids to acyl-CoA and CO(2). It contains multiple copies of three enzymatic components: branched-chain alpha-keto acid decarboxylase (E1), lipoamide acyltransferase (E2) and lipoamide dehydrogenase (E3).</text>
</comment>
<comment type="cofactor">
    <cofactor evidence="1 4">
        <name>thiamine diphosphate</name>
        <dbReference type="ChEBI" id="CHEBI:58937"/>
    </cofactor>
</comment>
<comment type="caution">
    <text evidence="6">The sequence shown here is derived from an EMBL/GenBank/DDBJ whole genome shotgun (WGS) entry which is preliminary data.</text>
</comment>
<dbReference type="InterPro" id="IPR050771">
    <property type="entry name" value="Alpha-ketoacid_DH_E1_comp"/>
</dbReference>
<comment type="catalytic activity">
    <reaction evidence="4">
        <text>N(6)-[(R)-lipoyl]-L-lysyl-[protein] + 3-methyl-2-oxobutanoate + H(+) = N(6)-[(R)-S(8)-2-methylpropanoyldihydrolipoyl]-L-lysyl-[protein] + CO2</text>
        <dbReference type="Rhea" id="RHEA:13457"/>
        <dbReference type="Rhea" id="RHEA-COMP:10474"/>
        <dbReference type="Rhea" id="RHEA-COMP:10497"/>
        <dbReference type="ChEBI" id="CHEBI:11851"/>
        <dbReference type="ChEBI" id="CHEBI:15378"/>
        <dbReference type="ChEBI" id="CHEBI:16526"/>
        <dbReference type="ChEBI" id="CHEBI:83099"/>
        <dbReference type="ChEBI" id="CHEBI:83142"/>
        <dbReference type="EC" id="1.2.4.4"/>
    </reaction>
</comment>
<dbReference type="EMBL" id="PIUK01000169">
    <property type="protein sequence ID" value="MBY6277362.1"/>
    <property type="molecule type" value="Genomic_DNA"/>
</dbReference>
<feature type="domain" description="Dehydrogenase E1 component" evidence="5">
    <location>
        <begin position="43"/>
        <end position="341"/>
    </location>
</feature>
<evidence type="ECO:0000256" key="4">
    <source>
        <dbReference type="RuleBase" id="RU365014"/>
    </source>
</evidence>
<accession>A0A953I5R1</accession>
<proteinExistence type="inferred from homology"/>
<dbReference type="Pfam" id="PF00676">
    <property type="entry name" value="E1_dh"/>
    <property type="match status" value="1"/>
</dbReference>
<evidence type="ECO:0000313" key="6">
    <source>
        <dbReference type="EMBL" id="MBY6277362.1"/>
    </source>
</evidence>
<dbReference type="GO" id="GO:0009083">
    <property type="term" value="P:branched-chain amino acid catabolic process"/>
    <property type="evidence" value="ECO:0007669"/>
    <property type="project" value="TreeGrafter"/>
</dbReference>
<organism evidence="6 7">
    <name type="scientific">Symbiobacterium thermophilum</name>
    <dbReference type="NCBI Taxonomy" id="2734"/>
    <lineage>
        <taxon>Bacteria</taxon>
        <taxon>Bacillati</taxon>
        <taxon>Bacillota</taxon>
        <taxon>Clostridia</taxon>
        <taxon>Eubacteriales</taxon>
        <taxon>Symbiobacteriaceae</taxon>
        <taxon>Symbiobacterium</taxon>
    </lineage>
</organism>